<evidence type="ECO:0000313" key="1">
    <source>
        <dbReference type="EMBL" id="ETZ17030.1"/>
    </source>
</evidence>
<protein>
    <submittedName>
        <fullName evidence="1">Uncharacterized protein</fullName>
    </submittedName>
</protein>
<dbReference type="Pfam" id="PF13277">
    <property type="entry name" value="YmdB"/>
    <property type="match status" value="1"/>
</dbReference>
<dbReference type="Proteomes" id="UP000019148">
    <property type="component" value="Unassembled WGS sequence"/>
</dbReference>
<dbReference type="AlphaFoldDB" id="W6TFJ6"/>
<proteinExistence type="predicted"/>
<dbReference type="GO" id="GO:0004113">
    <property type="term" value="F:2',3'-cyclic-nucleotide 3'-phosphodiesterase activity"/>
    <property type="evidence" value="ECO:0007669"/>
    <property type="project" value="TreeGrafter"/>
</dbReference>
<dbReference type="SUPFAM" id="SSF56300">
    <property type="entry name" value="Metallo-dependent phosphatases"/>
    <property type="match status" value="1"/>
</dbReference>
<dbReference type="InterPro" id="IPR005235">
    <property type="entry name" value="YmdB-like"/>
</dbReference>
<dbReference type="EMBL" id="AZIT01000131">
    <property type="protein sequence ID" value="ETZ17030.1"/>
    <property type="molecule type" value="Genomic_DNA"/>
</dbReference>
<dbReference type="PANTHER" id="PTHR36303:SF1">
    <property type="entry name" value="2',3'-CYCLIC-NUCLEOTIDE 2'-PHOSPHODIESTERASE"/>
    <property type="match status" value="1"/>
</dbReference>
<feature type="non-terminal residue" evidence="1">
    <location>
        <position position="99"/>
    </location>
</feature>
<reference evidence="1 2" key="1">
    <citation type="submission" date="2013-12" db="EMBL/GenBank/DDBJ databases">
        <title>Comparative genomics of relapsing fever spirochetes.</title>
        <authorList>
            <person name="Schwan T.G."/>
            <person name="Raffel S.J."/>
            <person name="Porcella S.F."/>
        </authorList>
    </citation>
    <scope>NUCLEOTIDE SEQUENCE [LARGE SCALE GENOMIC DNA]</scope>
    <source>
        <strain evidence="1 2">CR2A</strain>
    </source>
</reference>
<dbReference type="RefSeq" id="WP_038368618.1">
    <property type="nucleotide sequence ID" value="NZ_AZIT01000131.1"/>
</dbReference>
<comment type="caution">
    <text evidence="1">The sequence shown here is derived from an EMBL/GenBank/DDBJ whole genome shotgun (WGS) entry which is preliminary data.</text>
</comment>
<name>W6TFJ6_9SPIR</name>
<dbReference type="InterPro" id="IPR029052">
    <property type="entry name" value="Metallo-depent_PP-like"/>
</dbReference>
<evidence type="ECO:0000313" key="2">
    <source>
        <dbReference type="Proteomes" id="UP000019148"/>
    </source>
</evidence>
<accession>W6TFJ6</accession>
<dbReference type="Gene3D" id="3.60.21.10">
    <property type="match status" value="1"/>
</dbReference>
<sequence length="99" mass="11088">MSLRILVSGEIVGKPGVFVVKNFLHSFKQKNKIDFVISGNNFTTGFRGLCKRHAFLLKKYGVDVLTLGENAFVRAGLSDELDRYNFILKPLNCPARLKG</sequence>
<organism evidence="1 2">
    <name type="scientific">Borrelia duttonii CR2A</name>
    <dbReference type="NCBI Taxonomy" id="1432657"/>
    <lineage>
        <taxon>Bacteria</taxon>
        <taxon>Pseudomonadati</taxon>
        <taxon>Spirochaetota</taxon>
        <taxon>Spirochaetia</taxon>
        <taxon>Spirochaetales</taxon>
        <taxon>Borreliaceae</taxon>
        <taxon>Borrelia</taxon>
    </lineage>
</organism>
<gene>
    <name evidence="1" type="ORF">BDCR2A_02055</name>
</gene>
<dbReference type="PANTHER" id="PTHR36303">
    <property type="entry name" value="2',3'-CYCLIC-NUCLEOTIDE 2'-PHOSPHODIESTERASE"/>
    <property type="match status" value="1"/>
</dbReference>